<evidence type="ECO:0000313" key="2">
    <source>
        <dbReference type="EMBL" id="VAW16165.1"/>
    </source>
</evidence>
<keyword evidence="1" id="KW-1133">Transmembrane helix</keyword>
<protein>
    <submittedName>
        <fullName evidence="2">Uncharacterized protein</fullName>
    </submittedName>
</protein>
<keyword evidence="1" id="KW-0472">Membrane</keyword>
<feature type="transmembrane region" description="Helical" evidence="1">
    <location>
        <begin position="55"/>
        <end position="77"/>
    </location>
</feature>
<evidence type="ECO:0000256" key="1">
    <source>
        <dbReference type="SAM" id="Phobius"/>
    </source>
</evidence>
<reference evidence="2" key="1">
    <citation type="submission" date="2018-06" db="EMBL/GenBank/DDBJ databases">
        <authorList>
            <person name="Zhirakovskaya E."/>
        </authorList>
    </citation>
    <scope>NUCLEOTIDE SEQUENCE</scope>
</reference>
<dbReference type="AlphaFoldDB" id="A0A3B0TCJ4"/>
<organism evidence="2">
    <name type="scientific">hydrothermal vent metagenome</name>
    <dbReference type="NCBI Taxonomy" id="652676"/>
    <lineage>
        <taxon>unclassified sequences</taxon>
        <taxon>metagenomes</taxon>
        <taxon>ecological metagenomes</taxon>
    </lineage>
</organism>
<gene>
    <name evidence="2" type="ORF">MNBD_ALPHA12-1287</name>
</gene>
<sequence>MLQSLPYCSQYDQTHKGTPPHLLESDIKALVENTNKADQKSPAKSRVRKSRRRRAFHGVSLLVIFLSALLVILYLVLLVRPVPLPFVGQQVRAMVLASMPDFMELELGATSLTLENGVAPALRFSPVVLVDKQTGGKMKMEALEVGFSPFRALLGQPGAIITLVRPQMQVIQDLIGPRLAQFKVINDPAGGQATVKVTEGKSAFPSIDIGAGGLDVRGKIPGNNGLVVRSDNDWLVYNLEAGERGLRSVIQNSDRGLFSRFIVRDATLVMHDSVYGLVRTFSKINLDIDPQAGTKNIRGTISAVVAGRRFEGVIKRNVRPDGSVDLVSEFTNMDFSAFVPFMDDPGSMVAVHGGGSVIARIKFAPGEQINVLGGNFTIDLTGSKLRIGKDRFAVTTSKMKIDWDAKTATFNMLKTRFRAGSSYADMSGVFIFGLDKVYGPTMRMSMVLKNIYLRPNDLPAPKDPIENLQFSGWSAPLYGAMGIEKLVATSGDMKLVTSGRFDMLRAGVGVDLNVAISGASADDLKRLWPYFIGGETRNWFVENVLSGKVITSAMEFKFPVGTLGEPGKEFKIPDGAINVDMLASGVTFKAMDGLDPIKVSGDTRLNVKDGNTKVVFGDASLPTKGGELKFSGAEFIYKSGSGGVRDFKLRGNVDAPVSALVSLAKSQASGFVDTLDFPLDLDALEGRVSTSLSTAIKLNANDNGVRAMSYALDGKISGFASTKPIKTYTIADGQFDFSITDAGYRVDGPAKLNGLSTRISVQGALDAKVAPEIEVAAIFAAKDFKQFGFDVSKFVDGNVRFVGRPLEDGSLKVSVDLEDASLTIADLALSKARGEPGSLTANVDFDGPVVNISGVELSFGSVDLHGKLKYDVDKGLQSADFSRFILNEGDNARLQLSQVKDGYSLKLRGEQLDLKPLMARFFSLEGGGTGGPRATSVNQRLLIDAKLDKALGFYRTTALNLSADMDISGDNLQKVAMQAQFGGTNSVSITTNPVPDGRVMSVAFNDLGTLLRFVGVYPRLVGGAGSLVMKTNKMRNEDVGTFSLRDFSIINEENVVQILGNDPKSRERIAKENRVDFNQGQADFVRRPDRIEITRAVLDGNQMGGTMRGFIYTDAGQYDLTGTYIPLFELNNAFQQIPILGPLLGGRRGEGLIGITFAIRGDLNNPQFLVNPASILAPGVLRSIFEFRSKGQPAATN</sequence>
<dbReference type="EMBL" id="UOEO01000045">
    <property type="protein sequence ID" value="VAW16165.1"/>
    <property type="molecule type" value="Genomic_DNA"/>
</dbReference>
<name>A0A3B0TCJ4_9ZZZZ</name>
<proteinExistence type="predicted"/>
<keyword evidence="1" id="KW-0812">Transmembrane</keyword>
<accession>A0A3B0TCJ4</accession>